<evidence type="ECO:0000256" key="6">
    <source>
        <dbReference type="ARBA" id="ARBA00022989"/>
    </source>
</evidence>
<keyword evidence="4" id="KW-0732">Signal</keyword>
<evidence type="ECO:0000313" key="11">
    <source>
        <dbReference type="EMBL" id="MTI27317.1"/>
    </source>
</evidence>
<dbReference type="SUPFAM" id="SSF49785">
    <property type="entry name" value="Galactose-binding domain-like"/>
    <property type="match status" value="2"/>
</dbReference>
<gene>
    <name evidence="11" type="ORF">E1163_20340</name>
</gene>
<dbReference type="PANTHER" id="PTHR13460:SF0">
    <property type="entry name" value="MALECTIN"/>
    <property type="match status" value="1"/>
</dbReference>
<evidence type="ECO:0000256" key="2">
    <source>
        <dbReference type="ARBA" id="ARBA00009141"/>
    </source>
</evidence>
<dbReference type="EMBL" id="SMLW01000622">
    <property type="protein sequence ID" value="MTI27317.1"/>
    <property type="molecule type" value="Genomic_DNA"/>
</dbReference>
<reference evidence="11 12" key="1">
    <citation type="submission" date="2019-02" db="EMBL/GenBank/DDBJ databases">
        <authorList>
            <person name="Goldberg S.R."/>
            <person name="Haltli B.A."/>
            <person name="Correa H."/>
            <person name="Russell K.G."/>
        </authorList>
    </citation>
    <scope>NUCLEOTIDE SEQUENCE [LARGE SCALE GENOMIC DNA]</scope>
    <source>
        <strain evidence="11 12">JCM 16186</strain>
    </source>
</reference>
<evidence type="ECO:0000256" key="8">
    <source>
        <dbReference type="ARBA" id="ARBA00023180"/>
    </source>
</evidence>
<evidence type="ECO:0000256" key="4">
    <source>
        <dbReference type="ARBA" id="ARBA00022729"/>
    </source>
</evidence>
<comment type="similarity">
    <text evidence="2">Belongs to the malectin family.</text>
</comment>
<keyword evidence="9" id="KW-0119">Carbohydrate metabolism</keyword>
<feature type="domain" description="Malectin" evidence="10">
    <location>
        <begin position="330"/>
        <end position="489"/>
    </location>
</feature>
<name>A0ABW9RT19_9BACT</name>
<proteinExistence type="inferred from homology"/>
<evidence type="ECO:0000259" key="10">
    <source>
        <dbReference type="Pfam" id="PF11721"/>
    </source>
</evidence>
<organism evidence="11 12">
    <name type="scientific">Fulvivirga kasyanovii</name>
    <dbReference type="NCBI Taxonomy" id="396812"/>
    <lineage>
        <taxon>Bacteria</taxon>
        <taxon>Pseudomonadati</taxon>
        <taxon>Bacteroidota</taxon>
        <taxon>Cytophagia</taxon>
        <taxon>Cytophagales</taxon>
        <taxon>Fulvivirgaceae</taxon>
        <taxon>Fulvivirga</taxon>
    </lineage>
</organism>
<keyword evidence="3" id="KW-0812">Transmembrane</keyword>
<feature type="domain" description="Malectin" evidence="10">
    <location>
        <begin position="61"/>
        <end position="205"/>
    </location>
</feature>
<dbReference type="InterPro" id="IPR039155">
    <property type="entry name" value="MLEC"/>
</dbReference>
<dbReference type="InterPro" id="IPR021720">
    <property type="entry name" value="Malectin_dom"/>
</dbReference>
<evidence type="ECO:0000256" key="3">
    <source>
        <dbReference type="ARBA" id="ARBA00022692"/>
    </source>
</evidence>
<sequence length="594" mass="65211">MKNYVSILSKEVPGCLVLLFVICFASSYAQDKDDLSIYYQHLKSAGIQEAGRQESMMSSYLYRINAGGWETPGTWEADTWHNPSPYVNNSEIGYSSANGNSGGWGGFFTEKSRVNASLEDMEWDFPVANGSYIVSLYFAENPYTFQTIGSRVFDVVVEGKKALDDFDILRYSGDNFAAGFFVSVNVSDGNLDIDFITEKGSSLISAIEIAPGSINDIDPFINYNAHGLVFTVREGVELRIPLKAIDFDSPADSITLAGGLPSNEVPYELYDYGGGVGELVIKPGYNDASGEFGYGLYVLAEDENGILTDCNACWAFGEVIVLDTPEDSAVYRVNAGDWLPVSSPLTPWDEDTYSKPSTYVNSAAIGFATASHTVMTNPTDAPSGVFFKSRVDNSFNDMTWEFPLPDGNYIVKLYFVESNFNLPGQRVFDVAVEGAVALSYFDILSETAKNVPLQKNITTNVTDGSLSIVFEDRVANPIIAAIEVTYNGPVVVPPVAPELDLNASNANKQLLREVSVKPNPVQDRMTVVLPEAIKGEVSIRLFDSNNQVRYQSADASSFEREEVQFYISQQIPPGVYYAEISDGVSKHYVKVLKR</sequence>
<keyword evidence="8" id="KW-0325">Glycoprotein</keyword>
<keyword evidence="12" id="KW-1185">Reference proteome</keyword>
<evidence type="ECO:0000256" key="7">
    <source>
        <dbReference type="ARBA" id="ARBA00023136"/>
    </source>
</evidence>
<dbReference type="Gene3D" id="2.60.120.430">
    <property type="entry name" value="Galactose-binding lectin"/>
    <property type="match status" value="2"/>
</dbReference>
<evidence type="ECO:0000313" key="12">
    <source>
        <dbReference type="Proteomes" id="UP000798808"/>
    </source>
</evidence>
<dbReference type="Proteomes" id="UP000798808">
    <property type="component" value="Unassembled WGS sequence"/>
</dbReference>
<accession>A0ABW9RT19</accession>
<evidence type="ECO:0000256" key="9">
    <source>
        <dbReference type="ARBA" id="ARBA00023277"/>
    </source>
</evidence>
<keyword evidence="5" id="KW-0256">Endoplasmic reticulum</keyword>
<keyword evidence="7" id="KW-0472">Membrane</keyword>
<dbReference type="RefSeq" id="WP_155174318.1">
    <property type="nucleotide sequence ID" value="NZ_BAAAFL010000015.1"/>
</dbReference>
<protein>
    <recommendedName>
        <fullName evidence="10">Malectin domain-containing protein</fullName>
    </recommendedName>
</protein>
<evidence type="ECO:0000256" key="1">
    <source>
        <dbReference type="ARBA" id="ARBA00004115"/>
    </source>
</evidence>
<comment type="subcellular location">
    <subcellularLocation>
        <location evidence="1">Endoplasmic reticulum membrane</location>
        <topology evidence="1">Single-pass type I membrane protein</topology>
    </subcellularLocation>
</comment>
<dbReference type="InterPro" id="IPR008979">
    <property type="entry name" value="Galactose-bd-like_sf"/>
</dbReference>
<comment type="caution">
    <text evidence="11">The sequence shown here is derived from an EMBL/GenBank/DDBJ whole genome shotgun (WGS) entry which is preliminary data.</text>
</comment>
<dbReference type="Pfam" id="PF11721">
    <property type="entry name" value="Malectin"/>
    <property type="match status" value="2"/>
</dbReference>
<keyword evidence="6" id="KW-1133">Transmembrane helix</keyword>
<dbReference type="PANTHER" id="PTHR13460">
    <property type="match status" value="1"/>
</dbReference>
<evidence type="ECO:0000256" key="5">
    <source>
        <dbReference type="ARBA" id="ARBA00022824"/>
    </source>
</evidence>